<dbReference type="InterPro" id="IPR039564">
    <property type="entry name" value="Peptidase_C39-like"/>
</dbReference>
<dbReference type="PANTHER" id="PTHR12558:SF13">
    <property type="entry name" value="CELL DIVISION CYCLE PROTEIN 27 HOMOLOG"/>
    <property type="match status" value="1"/>
</dbReference>
<feature type="repeat" description="TPR" evidence="1">
    <location>
        <begin position="905"/>
        <end position="938"/>
    </location>
</feature>
<dbReference type="Gene3D" id="3.90.70.10">
    <property type="entry name" value="Cysteine proteinases"/>
    <property type="match status" value="1"/>
</dbReference>
<dbReference type="PROSITE" id="PS50005">
    <property type="entry name" value="TPR"/>
    <property type="match status" value="3"/>
</dbReference>
<organism evidence="3 4">
    <name type="scientific">Bacillus lumedeiriae</name>
    <dbReference type="NCBI Taxonomy" id="3058829"/>
    <lineage>
        <taxon>Bacteria</taxon>
        <taxon>Bacillati</taxon>
        <taxon>Bacillota</taxon>
        <taxon>Bacilli</taxon>
        <taxon>Bacillales</taxon>
        <taxon>Bacillaceae</taxon>
        <taxon>Bacillus</taxon>
    </lineage>
</organism>
<dbReference type="PANTHER" id="PTHR12558">
    <property type="entry name" value="CELL DIVISION CYCLE 16,23,27"/>
    <property type="match status" value="1"/>
</dbReference>
<dbReference type="EMBL" id="JAUIYO010000001">
    <property type="protein sequence ID" value="MFK2824728.1"/>
    <property type="molecule type" value="Genomic_DNA"/>
</dbReference>
<evidence type="ECO:0000313" key="4">
    <source>
        <dbReference type="Proteomes" id="UP001619911"/>
    </source>
</evidence>
<dbReference type="Pfam" id="PF13432">
    <property type="entry name" value="TPR_16"/>
    <property type="match status" value="1"/>
</dbReference>
<feature type="domain" description="Peptidase C39-like" evidence="2">
    <location>
        <begin position="307"/>
        <end position="415"/>
    </location>
</feature>
<comment type="caution">
    <text evidence="3">The sequence shown here is derived from an EMBL/GenBank/DDBJ whole genome shotgun (WGS) entry which is preliminary data.</text>
</comment>
<dbReference type="InterPro" id="IPR011990">
    <property type="entry name" value="TPR-like_helical_dom_sf"/>
</dbReference>
<reference evidence="3 4" key="1">
    <citation type="submission" date="2023-07" db="EMBL/GenBank/DDBJ databases">
        <title>Bacillus lucianemedeirus sp. nov, a new species isolated from an immunobiological production facility.</title>
        <authorList>
            <person name="Costa L.V."/>
            <person name="Miranda R.V.S.L."/>
            <person name="Brandao M.L.L."/>
            <person name="Reis C.M.F."/>
            <person name="Frazao A.M."/>
            <person name="Cruz F.V."/>
            <person name="Baio P.V.P."/>
            <person name="Veras J.F.C."/>
            <person name="Ramos J.N."/>
            <person name="Vieira V."/>
        </authorList>
    </citation>
    <scope>NUCLEOTIDE SEQUENCE [LARGE SCALE GENOMIC DNA]</scope>
    <source>
        <strain evidence="3 4">B190/17</strain>
    </source>
</reference>
<dbReference type="Pfam" id="PF13529">
    <property type="entry name" value="Peptidase_C39_2"/>
    <property type="match status" value="1"/>
</dbReference>
<dbReference type="Gene3D" id="1.25.40.10">
    <property type="entry name" value="Tetratricopeptide repeat domain"/>
    <property type="match status" value="5"/>
</dbReference>
<keyword evidence="1" id="KW-0802">TPR repeat</keyword>
<proteinExistence type="predicted"/>
<sequence>MNTVITKPSQIKTVSQLIDTIGQLWTLKSYKAVREWLKQVESENEYYRLIRLADAGAMYAYSTFLASMANKQFQSVRTFSWYCYNLLDQGRSLEAETKMKQRLFDEDVASLTIEEKKSAYLLLVKALCQLHRYREAMEYICLIEEAGGFLSPDQTADFYMETNDWVRAQQEVKKGLDLSFDERGDASWLVYADLLSRQGSHEAALQVLQKGAGQFPGHPVFQLEQMRIFHLLGNFQEILDRFERLNKENPFHVNVDYFIYLKAEALYRLGKWDELQKWIIEHNAVLNKTVFSERTIHPNGAYRELAIQPIRQKLNYCVPAALSMILQAAGQTVSQDEIAQHVFDVTGSKLTTAIDYMASLGFSSAFFKGTIELYKHFIHAGYPVMLDLLIENSSHVQLVVGYDDRLGVLLVQDPNELEVLMVPYEEAAHTYRLKDQLSIVFVQEEKKALLACLNEQDHQFFQRLFLYLDKLEQETDDLLDEFLAYLVENDQEIFASIIGLTRIQHAKAKSLLNKWIDHVTERFGEADEEARLLIAHSYYMHEQTGEEFQRVMNGVKRKNAYAYFLLGVVDYQNDQTEQAILHLKRSLEKDPFQPSAYAYLARCYADFSQFQLAQQWALVALEQAETDEFIRSTYAVILFESGAIQEALSIFEELSEDYPDDHYYVYEIGHCYMEMRDKRAVQWLKRAIEMNPAVPYPYLRIAEIRMSEEKWERAEAYLRIGAEDAVPEEETGLLWLHVGHTRMGREMYDHAEEAYKRAVQLDTDGELLAVVYEAQSIIKQGDWQRAEQAIHCYAEPSENPDMYVRAGAMMIEEADGDREQEIGFDFMEAGLLEGGGLAEHVSMYVDYVEDTPFIHRALAFLQKLRARYPLSDLYCYEAIFHEQLENVTLAERLLLEAAALDNESTFPHYRLGKLYRTLEEYTSAEHHLLECLTIDPDFTAAHEELAYVYEEMDSIDKAKKHRFRVFEIMPQTCDVEQLAEWMSSPDERKKLQHHLEYLQGTIDEEWRLQALSEVLEIEEAVGLLEKEESAELKAKLAALYARSGREKDALALMEILIQEEPDNEGLYGAWMEALYHSKKLLKIEKIIKQMELSSKDAAAVYRNSGNALIPYVDEEVEKEKSGLWKKITGGLKTIGLIGAVAALYEKAIELDPDHPQSYDRLASFYVERDVADDAVKVLKRYLSRCEDDNLRFKAAAIALGYGTETGKEKYMKEAQEHLLLLKERHPSDGEVREMLADSFLFLGQLEDALAGYEELIKGAPYKKEGYIGRILVHLEMEQPQEAKWHLDRIPEQMRECVNRRLEEIAKDNPEVAEWLKV</sequence>
<dbReference type="Pfam" id="PF13181">
    <property type="entry name" value="TPR_8"/>
    <property type="match status" value="1"/>
</dbReference>
<dbReference type="SUPFAM" id="SSF48452">
    <property type="entry name" value="TPR-like"/>
    <property type="match status" value="5"/>
</dbReference>
<dbReference type="RefSeq" id="WP_404314507.1">
    <property type="nucleotide sequence ID" value="NZ_JAUIYO010000001.1"/>
</dbReference>
<dbReference type="Proteomes" id="UP001619911">
    <property type="component" value="Unassembled WGS sequence"/>
</dbReference>
<gene>
    <name evidence="3" type="ORF">QYG89_03305</name>
</gene>
<evidence type="ECO:0000259" key="2">
    <source>
        <dbReference type="Pfam" id="PF13529"/>
    </source>
</evidence>
<name>A0ABW8I5K2_9BACI</name>
<feature type="repeat" description="TPR" evidence="1">
    <location>
        <begin position="732"/>
        <end position="765"/>
    </location>
</feature>
<feature type="repeat" description="TPR" evidence="1">
    <location>
        <begin position="560"/>
        <end position="593"/>
    </location>
</feature>
<dbReference type="InterPro" id="IPR019734">
    <property type="entry name" value="TPR_rpt"/>
</dbReference>
<protein>
    <submittedName>
        <fullName evidence="3">Tetratricopeptide repeat protein</fullName>
    </submittedName>
</protein>
<dbReference type="SMART" id="SM00028">
    <property type="entry name" value="TPR"/>
    <property type="match status" value="8"/>
</dbReference>
<evidence type="ECO:0000313" key="3">
    <source>
        <dbReference type="EMBL" id="MFK2824728.1"/>
    </source>
</evidence>
<evidence type="ECO:0000256" key="1">
    <source>
        <dbReference type="PROSITE-ProRule" id="PRU00339"/>
    </source>
</evidence>
<keyword evidence="4" id="KW-1185">Reference proteome</keyword>
<accession>A0ABW8I5K2</accession>